<protein>
    <submittedName>
        <fullName evidence="1">Uncharacterized protein</fullName>
    </submittedName>
</protein>
<dbReference type="eggNOG" id="ENOG502TIFE">
    <property type="taxonomic scope" value="Eukaryota"/>
</dbReference>
<dbReference type="InterPro" id="IPR042317">
    <property type="entry name" value="She-1-like"/>
</dbReference>
<proteinExistence type="predicted"/>
<evidence type="ECO:0000313" key="2">
    <source>
        <dbReference type="Proteomes" id="UP000008068"/>
    </source>
</evidence>
<dbReference type="PANTHER" id="PTHR31006">
    <property type="entry name" value="F-BOX DOMAIN-CONTAINING PROTEIN-RELATED-RELATED"/>
    <property type="match status" value="1"/>
</dbReference>
<dbReference type="EMBL" id="GL379790">
    <property type="protein sequence ID" value="EGT49398.1"/>
    <property type="molecule type" value="Genomic_DNA"/>
</dbReference>
<accession>G0MDP3</accession>
<reference evidence="2" key="1">
    <citation type="submission" date="2011-07" db="EMBL/GenBank/DDBJ databases">
        <authorList>
            <consortium name="Caenorhabditis brenneri Sequencing and Analysis Consortium"/>
            <person name="Wilson R.K."/>
        </authorList>
    </citation>
    <scope>NUCLEOTIDE SEQUENCE [LARGE SCALE GENOMIC DNA]</scope>
    <source>
        <strain evidence="2">PB2801</strain>
    </source>
</reference>
<dbReference type="OrthoDB" id="5784581at2759"/>
<organism evidence="2">
    <name type="scientific">Caenorhabditis brenneri</name>
    <name type="common">Nematode worm</name>
    <dbReference type="NCBI Taxonomy" id="135651"/>
    <lineage>
        <taxon>Eukaryota</taxon>
        <taxon>Metazoa</taxon>
        <taxon>Ecdysozoa</taxon>
        <taxon>Nematoda</taxon>
        <taxon>Chromadorea</taxon>
        <taxon>Rhabditida</taxon>
        <taxon>Rhabditina</taxon>
        <taxon>Rhabditomorpha</taxon>
        <taxon>Rhabditoidea</taxon>
        <taxon>Rhabditidae</taxon>
        <taxon>Peloderinae</taxon>
        <taxon>Caenorhabditis</taxon>
    </lineage>
</organism>
<dbReference type="AlphaFoldDB" id="G0MDP3"/>
<dbReference type="OMA" id="RRWINTD"/>
<dbReference type="InParanoid" id="G0MDP3"/>
<dbReference type="PANTHER" id="PTHR31006:SF3">
    <property type="entry name" value="F-BOX DOMAIN-CONTAINING PROTEIN-RELATED"/>
    <property type="match status" value="1"/>
</dbReference>
<name>G0MDP3_CAEBE</name>
<dbReference type="HOGENOM" id="CLU_069894_0_0_1"/>
<dbReference type="Proteomes" id="UP000008068">
    <property type="component" value="Unassembled WGS sequence"/>
</dbReference>
<evidence type="ECO:0000313" key="1">
    <source>
        <dbReference type="EMBL" id="EGT49398.1"/>
    </source>
</evidence>
<gene>
    <name evidence="1" type="ORF">CAEBREN_12359</name>
</gene>
<sequence>MVFHTEFHKWNLLPEEMKLECIKHVDLRTRFLLRDTFRTERRLVNSQRFNLTKVSIEDGESEHGKHIEVDIFEKSLEGRLINFEFTKEEMIPTAVPFISFLLENAYIARFSYAVLKDLRFLTKISELRVRNFYGYVTRHMLPVLEKCRPNTMEKLEIRYESRGSFPMDTFLNYPMVDSVKRWYFFVEKSPDLGQKIGRKWMELDVDVGSKYRFNKAKNEDMESFTTAFPDEKLVQKTDKLIRIETRNPKKHLLLIISKDEMLYNIRKKEWTLLMVPKDFPESKYANVGGFLDFS</sequence>
<keyword evidence="2" id="KW-1185">Reference proteome</keyword>
<dbReference type="FunCoup" id="G0MDP3">
    <property type="interactions" value="371"/>
</dbReference>